<reference evidence="2 4" key="1">
    <citation type="submission" date="2024-11" db="EMBL/GenBank/DDBJ databases">
        <title>Chromosome-level genome assembly of the freshwater bivalve Anodonta woodiana.</title>
        <authorList>
            <person name="Chen X."/>
        </authorList>
    </citation>
    <scope>NUCLEOTIDE SEQUENCE [LARGE SCALE GENOMIC DNA]</scope>
    <source>
        <strain evidence="2">MN2024</strain>
        <tissue evidence="2">Gills</tissue>
    </source>
</reference>
<dbReference type="PANTHER" id="PTHR47708">
    <property type="match status" value="1"/>
</dbReference>
<dbReference type="EMBL" id="JBJQND010000004">
    <property type="protein sequence ID" value="KAL3879348.1"/>
    <property type="molecule type" value="Genomic_DNA"/>
</dbReference>
<proteinExistence type="predicted"/>
<dbReference type="AlphaFoldDB" id="A0ABD3X1J6"/>
<evidence type="ECO:0000313" key="2">
    <source>
        <dbReference type="EMBL" id="KAL3879348.1"/>
    </source>
</evidence>
<dbReference type="PANTHER" id="PTHR47708:SF2">
    <property type="entry name" value="SI:CH73-132F6.5"/>
    <property type="match status" value="1"/>
</dbReference>
<keyword evidence="4" id="KW-1185">Reference proteome</keyword>
<evidence type="ECO:0000259" key="1">
    <source>
        <dbReference type="Pfam" id="PF07287"/>
    </source>
</evidence>
<evidence type="ECO:0000313" key="3">
    <source>
        <dbReference type="EMBL" id="KAL3879457.1"/>
    </source>
</evidence>
<dbReference type="Pfam" id="PF07287">
    <property type="entry name" value="AtuA"/>
    <property type="match status" value="1"/>
</dbReference>
<protein>
    <recommendedName>
        <fullName evidence="1">Acyclic terpene utilisation N-terminal domain-containing protein</fullName>
    </recommendedName>
</protein>
<evidence type="ECO:0000313" key="4">
    <source>
        <dbReference type="Proteomes" id="UP001634394"/>
    </source>
</evidence>
<feature type="domain" description="Acyclic terpene utilisation N-terminal" evidence="1">
    <location>
        <begin position="45"/>
        <end position="224"/>
    </location>
</feature>
<comment type="caution">
    <text evidence="2">The sequence shown here is derived from an EMBL/GenBank/DDBJ whole genome shotgun (WGS) entry which is preliminary data.</text>
</comment>
<dbReference type="InterPro" id="IPR010839">
    <property type="entry name" value="AtuA_N"/>
</dbReference>
<name>A0ABD3X1J6_SINWO</name>
<dbReference type="EMBL" id="JBJQND010000004">
    <property type="protein sequence ID" value="KAL3879457.1"/>
    <property type="molecule type" value="Genomic_DNA"/>
</dbReference>
<organism evidence="2 4">
    <name type="scientific">Sinanodonta woodiana</name>
    <name type="common">Chinese pond mussel</name>
    <name type="synonym">Anodonta woodiana</name>
    <dbReference type="NCBI Taxonomy" id="1069815"/>
    <lineage>
        <taxon>Eukaryota</taxon>
        <taxon>Metazoa</taxon>
        <taxon>Spiralia</taxon>
        <taxon>Lophotrochozoa</taxon>
        <taxon>Mollusca</taxon>
        <taxon>Bivalvia</taxon>
        <taxon>Autobranchia</taxon>
        <taxon>Heteroconchia</taxon>
        <taxon>Palaeoheterodonta</taxon>
        <taxon>Unionida</taxon>
        <taxon>Unionoidea</taxon>
        <taxon>Unionidae</taxon>
        <taxon>Unioninae</taxon>
        <taxon>Sinanodonta</taxon>
    </lineage>
</organism>
<dbReference type="Proteomes" id="UP001634394">
    <property type="component" value="Unassembled WGS sequence"/>
</dbReference>
<sequence length="228" mass="24651">MASRGLLRLRTRVLSKLGRRILPFHVCGCHPKWRSFSQILPGRSVKVGCASGFWGDTAIAAPQLIYGAKLDYLVFDYLSEITMSLLTAAKSKHSDMGYAPDFIQVAMAPFIKDIKKRGLRIISNAGGVNPLSCAAALREVCDNEDIKMNIAVITGDDILKQVNDVEKMRITEMNSGQPFPKNAHSMNAYLGAGPIARALDLGADVVITGRCVDSAIVLGPLIHAVSVL</sequence>
<gene>
    <name evidence="2" type="ORF">ACJMK2_031646</name>
    <name evidence="3" type="ORF">ACJMK2_031755</name>
</gene>
<accession>A0ABD3X1J6</accession>